<dbReference type="SUPFAM" id="SSF48403">
    <property type="entry name" value="Ankyrin repeat"/>
    <property type="match status" value="1"/>
</dbReference>
<proteinExistence type="inferred from homology"/>
<dbReference type="Pfam" id="PF11834">
    <property type="entry name" value="KHA"/>
    <property type="match status" value="1"/>
</dbReference>
<evidence type="ECO:0000256" key="5">
    <source>
        <dbReference type="ARBA" id="ARBA00022692"/>
    </source>
</evidence>
<dbReference type="InterPro" id="IPR000595">
    <property type="entry name" value="cNMP-bd_dom"/>
</dbReference>
<feature type="domain" description="Cyclic nucleotide-binding" evidence="14">
    <location>
        <begin position="156"/>
        <end position="204"/>
    </location>
</feature>
<evidence type="ECO:0000256" key="6">
    <source>
        <dbReference type="ARBA" id="ARBA00022826"/>
    </source>
</evidence>
<evidence type="ECO:0000256" key="2">
    <source>
        <dbReference type="ARBA" id="ARBA00007929"/>
    </source>
</evidence>
<evidence type="ECO:0000313" key="16">
    <source>
        <dbReference type="Proteomes" id="UP001177140"/>
    </source>
</evidence>
<sequence length="480" mass="54653">MFDQSIVMFDRIIVGALQCLIKHYSMIIHTQNHVEEIKMDTIGILWLKVVQRFMVNDLHDTFPAILLVFFYSPIQDLGTTVYRKISYYILGLLRFWRLRKLKQLFTRLEKDIRFSYFSIRGSRLLSVTLFHVHCAGCFYYIICQYLFLPTVEKIYLFSGVSREILLLLVSRMKAEYIPPREDVIVQNELPDDVYNVVSGEVEMIDVTGNIGEVGALCCRAQSLTFRTKTLSHLLRLKTASHNEAMQDKQEDNVVILKNFLRHNKGLKDPNIGELHLDIIGEGDPEPNIASNLLTLQKAKFDPDTGDSKRLTPLHIAGSKGHEDSVLVLLKHACNVHAQDKYVTDQHGMPSLTNTFHFRILCHCSSISNSSTKELLTHGLNVDSKNRQIAMMKNHVDMINLLLLNGNSCAGVGYPSRVIMYKGHPVMRKNNCCMEAGRVMRLPSSIEDLKIIAGAEIDSIEVIRDNDKLFIVEAGIIRHPV</sequence>
<dbReference type="Proteomes" id="UP001177140">
    <property type="component" value="Unassembled WGS sequence"/>
</dbReference>
<evidence type="ECO:0000256" key="8">
    <source>
        <dbReference type="ARBA" id="ARBA00022958"/>
    </source>
</evidence>
<dbReference type="CDD" id="cd00038">
    <property type="entry name" value="CAP_ED"/>
    <property type="match status" value="1"/>
</dbReference>
<dbReference type="AlphaFoldDB" id="A0AA41VQB1"/>
<feature type="repeat" description="ANK" evidence="13">
    <location>
        <begin position="308"/>
        <end position="340"/>
    </location>
</feature>
<dbReference type="SMART" id="SM00100">
    <property type="entry name" value="cNMP"/>
    <property type="match status" value="1"/>
</dbReference>
<dbReference type="Pfam" id="PF00023">
    <property type="entry name" value="Ank"/>
    <property type="match status" value="1"/>
</dbReference>
<dbReference type="InterPro" id="IPR018490">
    <property type="entry name" value="cNMP-bd_dom_sf"/>
</dbReference>
<comment type="similarity">
    <text evidence="2">Belongs to the potassium channel family. Plant (TC 1.A.1.4) subfamily.</text>
</comment>
<dbReference type="PROSITE" id="PS50088">
    <property type="entry name" value="ANK_REPEAT"/>
    <property type="match status" value="1"/>
</dbReference>
<dbReference type="InterPro" id="IPR036770">
    <property type="entry name" value="Ankyrin_rpt-contain_sf"/>
</dbReference>
<dbReference type="PANTHER" id="PTHR45743">
    <property type="entry name" value="POTASSIUM CHANNEL AKT1"/>
    <property type="match status" value="1"/>
</dbReference>
<keyword evidence="10" id="KW-0406">Ion transport</keyword>
<evidence type="ECO:0000256" key="9">
    <source>
        <dbReference type="ARBA" id="ARBA00022989"/>
    </source>
</evidence>
<dbReference type="InterPro" id="IPR005821">
    <property type="entry name" value="Ion_trans_dom"/>
</dbReference>
<evidence type="ECO:0000256" key="10">
    <source>
        <dbReference type="ARBA" id="ARBA00023065"/>
    </source>
</evidence>
<dbReference type="InterPro" id="IPR002110">
    <property type="entry name" value="Ankyrin_rpt"/>
</dbReference>
<keyword evidence="9" id="KW-1133">Transmembrane helix</keyword>
<keyword evidence="3" id="KW-0813">Transport</keyword>
<dbReference type="Gene3D" id="1.25.40.20">
    <property type="entry name" value="Ankyrin repeat-containing domain"/>
    <property type="match status" value="1"/>
</dbReference>
<keyword evidence="16" id="KW-1185">Reference proteome</keyword>
<keyword evidence="7" id="KW-0851">Voltage-gated channel</keyword>
<keyword evidence="11" id="KW-0472">Membrane</keyword>
<dbReference type="EMBL" id="JAJJMA010269818">
    <property type="protein sequence ID" value="MCL7045438.1"/>
    <property type="molecule type" value="Genomic_DNA"/>
</dbReference>
<reference evidence="15" key="1">
    <citation type="submission" date="2022-03" db="EMBL/GenBank/DDBJ databases">
        <title>A functionally conserved STORR gene fusion in Papaver species that diverged 16.8 million years ago.</title>
        <authorList>
            <person name="Catania T."/>
        </authorList>
    </citation>
    <scope>NUCLEOTIDE SEQUENCE</scope>
    <source>
        <strain evidence="15">S-191538</strain>
    </source>
</reference>
<evidence type="ECO:0000256" key="13">
    <source>
        <dbReference type="PROSITE-ProRule" id="PRU00023"/>
    </source>
</evidence>
<evidence type="ECO:0000259" key="14">
    <source>
        <dbReference type="PROSITE" id="PS50042"/>
    </source>
</evidence>
<dbReference type="PROSITE" id="PS50297">
    <property type="entry name" value="ANK_REP_REGION"/>
    <property type="match status" value="1"/>
</dbReference>
<evidence type="ECO:0000256" key="3">
    <source>
        <dbReference type="ARBA" id="ARBA00022448"/>
    </source>
</evidence>
<dbReference type="Gene3D" id="2.60.120.10">
    <property type="entry name" value="Jelly Rolls"/>
    <property type="match status" value="1"/>
</dbReference>
<dbReference type="PANTHER" id="PTHR45743:SF21">
    <property type="entry name" value="POTASSIUM CHANNEL AKT2_3"/>
    <property type="match status" value="1"/>
</dbReference>
<evidence type="ECO:0000256" key="12">
    <source>
        <dbReference type="ARBA" id="ARBA00023303"/>
    </source>
</evidence>
<protein>
    <recommendedName>
        <fullName evidence="14">Cyclic nucleotide-binding domain-containing protein</fullName>
    </recommendedName>
</protein>
<keyword evidence="6" id="KW-0631">Potassium channel</keyword>
<dbReference type="InterPro" id="IPR014710">
    <property type="entry name" value="RmlC-like_jellyroll"/>
</dbReference>
<organism evidence="15 16">
    <name type="scientific">Papaver nudicaule</name>
    <name type="common">Iceland poppy</name>
    <dbReference type="NCBI Taxonomy" id="74823"/>
    <lineage>
        <taxon>Eukaryota</taxon>
        <taxon>Viridiplantae</taxon>
        <taxon>Streptophyta</taxon>
        <taxon>Embryophyta</taxon>
        <taxon>Tracheophyta</taxon>
        <taxon>Spermatophyta</taxon>
        <taxon>Magnoliopsida</taxon>
        <taxon>Ranunculales</taxon>
        <taxon>Papaveraceae</taxon>
        <taxon>Papaveroideae</taxon>
        <taxon>Papaver</taxon>
    </lineage>
</organism>
<dbReference type="FunFam" id="2.60.120.10:FF:000074">
    <property type="entry name" value="Potassium channel KAT2"/>
    <property type="match status" value="1"/>
</dbReference>
<dbReference type="SUPFAM" id="SSF51206">
    <property type="entry name" value="cAMP-binding domain-like"/>
    <property type="match status" value="1"/>
</dbReference>
<dbReference type="SUPFAM" id="SSF81324">
    <property type="entry name" value="Voltage-gated potassium channels"/>
    <property type="match status" value="1"/>
</dbReference>
<keyword evidence="5" id="KW-0812">Transmembrane</keyword>
<dbReference type="PROSITE" id="PS50042">
    <property type="entry name" value="CNMP_BINDING_3"/>
    <property type="match status" value="1"/>
</dbReference>
<accession>A0AA41VQB1</accession>
<evidence type="ECO:0000256" key="1">
    <source>
        <dbReference type="ARBA" id="ARBA00004141"/>
    </source>
</evidence>
<comment type="caution">
    <text evidence="15">The sequence shown here is derived from an EMBL/GenBank/DDBJ whole genome shotgun (WGS) entry which is preliminary data.</text>
</comment>
<dbReference type="InterPro" id="IPR021789">
    <property type="entry name" value="KHA_dom"/>
</dbReference>
<evidence type="ECO:0000256" key="11">
    <source>
        <dbReference type="ARBA" id="ARBA00023136"/>
    </source>
</evidence>
<evidence type="ECO:0000256" key="7">
    <source>
        <dbReference type="ARBA" id="ARBA00022882"/>
    </source>
</evidence>
<dbReference type="GO" id="GO:0034702">
    <property type="term" value="C:monoatomic ion channel complex"/>
    <property type="evidence" value="ECO:0007669"/>
    <property type="project" value="UniProtKB-KW"/>
</dbReference>
<dbReference type="GO" id="GO:0005249">
    <property type="term" value="F:voltage-gated potassium channel activity"/>
    <property type="evidence" value="ECO:0007669"/>
    <property type="project" value="InterPro"/>
</dbReference>
<name>A0AA41VQB1_PAPNU</name>
<dbReference type="InterPro" id="IPR045319">
    <property type="entry name" value="KAT/AKT"/>
</dbReference>
<gene>
    <name evidence="15" type="ORF">MKW94_020601</name>
</gene>
<evidence type="ECO:0000313" key="15">
    <source>
        <dbReference type="EMBL" id="MCL7045438.1"/>
    </source>
</evidence>
<comment type="subcellular location">
    <subcellularLocation>
        <location evidence="1">Membrane</location>
        <topology evidence="1">Multi-pass membrane protein</topology>
    </subcellularLocation>
</comment>
<keyword evidence="13" id="KW-0040">ANK repeat</keyword>
<keyword evidence="8" id="KW-0630">Potassium</keyword>
<evidence type="ECO:0000256" key="4">
    <source>
        <dbReference type="ARBA" id="ARBA00022538"/>
    </source>
</evidence>
<keyword evidence="4" id="KW-0633">Potassium transport</keyword>
<dbReference type="Pfam" id="PF00520">
    <property type="entry name" value="Ion_trans"/>
    <property type="match status" value="1"/>
</dbReference>
<keyword evidence="12" id="KW-0407">Ion channel</keyword>